<name>A0A1E7FJA0_9STRA</name>
<accession>A0A1E7FJA0</accession>
<protein>
    <submittedName>
        <fullName evidence="1">Uncharacterized protein</fullName>
    </submittedName>
</protein>
<proteinExistence type="predicted"/>
<dbReference type="InParanoid" id="A0A1E7FJA0"/>
<keyword evidence="2" id="KW-1185">Reference proteome</keyword>
<organism evidence="1 2">
    <name type="scientific">Fragilariopsis cylindrus CCMP1102</name>
    <dbReference type="NCBI Taxonomy" id="635003"/>
    <lineage>
        <taxon>Eukaryota</taxon>
        <taxon>Sar</taxon>
        <taxon>Stramenopiles</taxon>
        <taxon>Ochrophyta</taxon>
        <taxon>Bacillariophyta</taxon>
        <taxon>Bacillariophyceae</taxon>
        <taxon>Bacillariophycidae</taxon>
        <taxon>Bacillariales</taxon>
        <taxon>Bacillariaceae</taxon>
        <taxon>Fragilariopsis</taxon>
    </lineage>
</organism>
<dbReference type="KEGG" id="fcy:FRACYDRAFT_268254"/>
<evidence type="ECO:0000313" key="2">
    <source>
        <dbReference type="Proteomes" id="UP000095751"/>
    </source>
</evidence>
<reference evidence="1 2" key="1">
    <citation type="submission" date="2016-09" db="EMBL/GenBank/DDBJ databases">
        <title>Extensive genetic diversity and differential bi-allelic expression allows diatom success in the polar Southern Ocean.</title>
        <authorList>
            <consortium name="DOE Joint Genome Institute"/>
            <person name="Mock T."/>
            <person name="Otillar R.P."/>
            <person name="Strauss J."/>
            <person name="Dupont C."/>
            <person name="Frickenhaus S."/>
            <person name="Maumus F."/>
            <person name="Mcmullan M."/>
            <person name="Sanges R."/>
            <person name="Schmutz J."/>
            <person name="Toseland A."/>
            <person name="Valas R."/>
            <person name="Veluchamy A."/>
            <person name="Ward B.J."/>
            <person name="Allen A."/>
            <person name="Barry K."/>
            <person name="Falciatore A."/>
            <person name="Ferrante M."/>
            <person name="Fortunato A.E."/>
            <person name="Gloeckner G."/>
            <person name="Gruber A."/>
            <person name="Hipkin R."/>
            <person name="Janech M."/>
            <person name="Kroth P."/>
            <person name="Leese F."/>
            <person name="Lindquist E."/>
            <person name="Lyon B.R."/>
            <person name="Martin J."/>
            <person name="Mayer C."/>
            <person name="Parker M."/>
            <person name="Quesneville H."/>
            <person name="Raymond J."/>
            <person name="Uhlig C."/>
            <person name="Valentin K.U."/>
            <person name="Worden A.Z."/>
            <person name="Armbrust E.V."/>
            <person name="Bowler C."/>
            <person name="Green B."/>
            <person name="Moulton V."/>
            <person name="Van Oosterhout C."/>
            <person name="Grigoriev I."/>
        </authorList>
    </citation>
    <scope>NUCLEOTIDE SEQUENCE [LARGE SCALE GENOMIC DNA]</scope>
    <source>
        <strain evidence="1 2">CCMP1102</strain>
    </source>
</reference>
<sequence>MHGDGGKSPTGGDCLVTLALTTRITCVVEKERNRKEENGTKEINSTLLAASFLMIRFDSVRKLAKPEGLI</sequence>
<evidence type="ECO:0000313" key="1">
    <source>
        <dbReference type="EMBL" id="OEU18262.1"/>
    </source>
</evidence>
<gene>
    <name evidence="1" type="ORF">FRACYDRAFT_268254</name>
</gene>
<dbReference type="Proteomes" id="UP000095751">
    <property type="component" value="Unassembled WGS sequence"/>
</dbReference>
<dbReference type="EMBL" id="KV784356">
    <property type="protein sequence ID" value="OEU18262.1"/>
    <property type="molecule type" value="Genomic_DNA"/>
</dbReference>
<dbReference type="AlphaFoldDB" id="A0A1E7FJA0"/>